<dbReference type="HOGENOM" id="CLU_076083_1_0_9"/>
<dbReference type="GO" id="GO:0004519">
    <property type="term" value="F:endonuclease activity"/>
    <property type="evidence" value="ECO:0007669"/>
    <property type="project" value="UniProtKB-KW"/>
</dbReference>
<dbReference type="Gene3D" id="3.40.1350.10">
    <property type="match status" value="1"/>
</dbReference>
<gene>
    <name evidence="2" type="ORF">EUBIFOR_01265</name>
</gene>
<name>B7CAP4_9FIRM</name>
<dbReference type="CDD" id="cd22362">
    <property type="entry name" value="TnsA_endonuclease-like"/>
    <property type="match status" value="1"/>
</dbReference>
<comment type="caution">
    <text evidence="2">The sequence shown here is derived from an EMBL/GenBank/DDBJ whole genome shotgun (WGS) entry which is preliminary data.</text>
</comment>
<dbReference type="eggNOG" id="ENOG502Z9E1">
    <property type="taxonomic scope" value="Bacteria"/>
</dbReference>
<reference evidence="2 3" key="2">
    <citation type="submission" date="2008-11" db="EMBL/GenBank/DDBJ databases">
        <title>Draft genome sequence of Eubacterium biforme (DSM 3989).</title>
        <authorList>
            <person name="Sudarsanam P."/>
            <person name="Ley R."/>
            <person name="Guruge J."/>
            <person name="Turnbaugh P.J."/>
            <person name="Mahowald M."/>
            <person name="Liep D."/>
            <person name="Gordon J."/>
        </authorList>
    </citation>
    <scope>NUCLEOTIDE SEQUENCE [LARGE SCALE GENOMIC DNA]</scope>
    <source>
        <strain evidence="2 3">DSM 3989</strain>
    </source>
</reference>
<feature type="non-terminal residue" evidence="2">
    <location>
        <position position="151"/>
    </location>
</feature>
<reference evidence="2 3" key="1">
    <citation type="submission" date="2008-10" db="EMBL/GenBank/DDBJ databases">
        <authorList>
            <person name="Fulton L."/>
            <person name="Clifton S."/>
            <person name="Fulton B."/>
            <person name="Xu J."/>
            <person name="Minx P."/>
            <person name="Pepin K.H."/>
            <person name="Johnson M."/>
            <person name="Bhonagiri V."/>
            <person name="Nash W.E."/>
            <person name="Mardis E.R."/>
            <person name="Wilson R.K."/>
        </authorList>
    </citation>
    <scope>NUCLEOTIDE SEQUENCE [LARGE SCALE GENOMIC DNA]</scope>
    <source>
        <strain evidence="2 3">DSM 3989</strain>
    </source>
</reference>
<accession>B7CAP4</accession>
<dbReference type="Pfam" id="PF08722">
    <property type="entry name" value="Tn7_TnsA-like_N"/>
    <property type="match status" value="1"/>
</dbReference>
<dbReference type="AlphaFoldDB" id="B7CAP4"/>
<keyword evidence="2" id="KW-0378">Hydrolase</keyword>
<dbReference type="GO" id="GO:0003676">
    <property type="term" value="F:nucleic acid binding"/>
    <property type="evidence" value="ECO:0007669"/>
    <property type="project" value="InterPro"/>
</dbReference>
<dbReference type="RefSeq" id="WP_003865057.1">
    <property type="nucleotide sequence ID" value="NZ_DS996842.1"/>
</dbReference>
<proteinExistence type="predicted"/>
<keyword evidence="2" id="KW-0540">Nuclease</keyword>
<evidence type="ECO:0000313" key="3">
    <source>
        <dbReference type="Proteomes" id="UP000004315"/>
    </source>
</evidence>
<feature type="domain" description="TnsA endonuclease N-terminal" evidence="1">
    <location>
        <begin position="66"/>
        <end position="145"/>
    </location>
</feature>
<dbReference type="Proteomes" id="UP000004315">
    <property type="component" value="Unassembled WGS sequence"/>
</dbReference>
<keyword evidence="3" id="KW-1185">Reference proteome</keyword>
<dbReference type="EMBL" id="ABYT01000070">
    <property type="protein sequence ID" value="EEC90142.1"/>
    <property type="molecule type" value="Genomic_DNA"/>
</dbReference>
<sequence length="151" mass="17895">MLSIKNDTKINEGRGKGSGASYLPWIQTREISSVGTCSNPKDWKTGRTVELLSQGEAYYWHILRWNDEIEDIREQYPLDLETTLEICDDYNVKHPRNRHTYMTSDFYVTYKDGKEKVFSVKPSRNVLKKKRAKEKLAVEKVYWEKFRHVPF</sequence>
<organism evidence="2 3">
    <name type="scientific">Holdemanella biformis DSM 3989</name>
    <dbReference type="NCBI Taxonomy" id="518637"/>
    <lineage>
        <taxon>Bacteria</taxon>
        <taxon>Bacillati</taxon>
        <taxon>Bacillota</taxon>
        <taxon>Erysipelotrichia</taxon>
        <taxon>Erysipelotrichales</taxon>
        <taxon>Erysipelotrichaceae</taxon>
        <taxon>Holdemanella</taxon>
    </lineage>
</organism>
<evidence type="ECO:0000259" key="1">
    <source>
        <dbReference type="Pfam" id="PF08722"/>
    </source>
</evidence>
<protein>
    <submittedName>
        <fullName evidence="2">TnsA endonuclease domain protein</fullName>
    </submittedName>
</protein>
<dbReference type="STRING" id="518637.EUBIFOR_01265"/>
<dbReference type="SUPFAM" id="SSF52980">
    <property type="entry name" value="Restriction endonuclease-like"/>
    <property type="match status" value="1"/>
</dbReference>
<keyword evidence="2" id="KW-0255">Endonuclease</keyword>
<dbReference type="InterPro" id="IPR011335">
    <property type="entry name" value="Restrct_endonuc-II-like"/>
</dbReference>
<evidence type="ECO:0000313" key="2">
    <source>
        <dbReference type="EMBL" id="EEC90142.1"/>
    </source>
</evidence>
<dbReference type="InterPro" id="IPR014833">
    <property type="entry name" value="TnsA_N"/>
</dbReference>
<dbReference type="InterPro" id="IPR011856">
    <property type="entry name" value="tRNA_endonuc-like_dom_sf"/>
</dbReference>